<accession>A0A6J5P5R5</accession>
<sequence length="216" mass="22884">MPSLNTNGKTAYIYDQETDTFYAIGANTNTAANYVWSGTQEFQSNVTFSDTNAVITAKAGVNNYLNPAARDAALASPVRGTVCFVRQTSGGTAINDLQFYNGTNWISYGGLVTFNKQAGSGSQNYDLTLSDIGQSITFDSTGTWTVTIPPNSGVAFPIGSEIDVFRINTGSVTFAPGVGVTLNSKNGSRSIAARYSGASLFKFDTNTWLLVGDLIA</sequence>
<name>A0A6J5P5R5_9CAUD</name>
<proteinExistence type="predicted"/>
<gene>
    <name evidence="1" type="ORF">UFOVP828_51</name>
</gene>
<dbReference type="EMBL" id="LR796766">
    <property type="protein sequence ID" value="CAB4164608.1"/>
    <property type="molecule type" value="Genomic_DNA"/>
</dbReference>
<protein>
    <submittedName>
        <fullName evidence="1">Uncharacterized protein</fullName>
    </submittedName>
</protein>
<reference evidence="1" key="1">
    <citation type="submission" date="2020-04" db="EMBL/GenBank/DDBJ databases">
        <authorList>
            <person name="Chiriac C."/>
            <person name="Salcher M."/>
            <person name="Ghai R."/>
            <person name="Kavagutti S V."/>
        </authorList>
    </citation>
    <scope>NUCLEOTIDE SEQUENCE</scope>
</reference>
<organism evidence="1">
    <name type="scientific">uncultured Caudovirales phage</name>
    <dbReference type="NCBI Taxonomy" id="2100421"/>
    <lineage>
        <taxon>Viruses</taxon>
        <taxon>Duplodnaviria</taxon>
        <taxon>Heunggongvirae</taxon>
        <taxon>Uroviricota</taxon>
        <taxon>Caudoviricetes</taxon>
        <taxon>Peduoviridae</taxon>
        <taxon>Maltschvirus</taxon>
        <taxon>Maltschvirus maltsch</taxon>
    </lineage>
</organism>
<evidence type="ECO:0000313" key="1">
    <source>
        <dbReference type="EMBL" id="CAB4164608.1"/>
    </source>
</evidence>